<proteinExistence type="predicted"/>
<comment type="caution">
    <text evidence="1">The sequence shown here is derived from an EMBL/GenBank/DDBJ whole genome shotgun (WGS) entry which is preliminary data.</text>
</comment>
<name>A0A6A5A535_APHAT</name>
<dbReference type="AlphaFoldDB" id="A0A6A5A535"/>
<sequence length="108" mass="11880">MASPRMQWIGQRILESFEPALAQSEVTDFLGSAPVKKLLDELLTGKDVTKLFIHFQADPTDKGAEATRMRLSASAGNTLPIRSKCCYFLRIVADGKAVDMLKVTCSMT</sequence>
<dbReference type="VEuPathDB" id="FungiDB:H257_01548"/>
<protein>
    <submittedName>
        <fullName evidence="1">Uncharacterized protein</fullName>
    </submittedName>
</protein>
<organism evidence="1 2">
    <name type="scientific">Aphanomyces astaci</name>
    <name type="common">Crayfish plague agent</name>
    <dbReference type="NCBI Taxonomy" id="112090"/>
    <lineage>
        <taxon>Eukaryota</taxon>
        <taxon>Sar</taxon>
        <taxon>Stramenopiles</taxon>
        <taxon>Oomycota</taxon>
        <taxon>Saprolegniomycetes</taxon>
        <taxon>Saprolegniales</taxon>
        <taxon>Verrucalvaceae</taxon>
        <taxon>Aphanomyces</taxon>
    </lineage>
</organism>
<dbReference type="EMBL" id="VJMI01012072">
    <property type="protein sequence ID" value="KAF0751050.1"/>
    <property type="molecule type" value="Genomic_DNA"/>
</dbReference>
<evidence type="ECO:0000313" key="1">
    <source>
        <dbReference type="EMBL" id="KAF0751050.1"/>
    </source>
</evidence>
<gene>
    <name evidence="1" type="ORF">AaE_006520</name>
</gene>
<evidence type="ECO:0000313" key="2">
    <source>
        <dbReference type="Proteomes" id="UP000469452"/>
    </source>
</evidence>
<dbReference type="Proteomes" id="UP000469452">
    <property type="component" value="Unassembled WGS sequence"/>
</dbReference>
<accession>A0A6A5A535</accession>
<reference evidence="1 2" key="1">
    <citation type="submission" date="2019-06" db="EMBL/GenBank/DDBJ databases">
        <title>Genomics analysis of Aphanomyces spp. identifies a new class of oomycete effector associated with host adaptation.</title>
        <authorList>
            <person name="Gaulin E."/>
        </authorList>
    </citation>
    <scope>NUCLEOTIDE SEQUENCE [LARGE SCALE GENOMIC DNA]</scope>
    <source>
        <strain evidence="1 2">E</strain>
    </source>
</reference>